<dbReference type="InterPro" id="IPR006150">
    <property type="entry name" value="Cys_repeat_1"/>
</dbReference>
<organism evidence="1 2">
    <name type="scientific">Syphacia muris</name>
    <dbReference type="NCBI Taxonomy" id="451379"/>
    <lineage>
        <taxon>Eukaryota</taxon>
        <taxon>Metazoa</taxon>
        <taxon>Ecdysozoa</taxon>
        <taxon>Nematoda</taxon>
        <taxon>Chromadorea</taxon>
        <taxon>Rhabditida</taxon>
        <taxon>Spirurina</taxon>
        <taxon>Oxyuridomorpha</taxon>
        <taxon>Oxyuroidea</taxon>
        <taxon>Oxyuridae</taxon>
        <taxon>Syphacia</taxon>
    </lineage>
</organism>
<dbReference type="PANTHER" id="PTHR46339">
    <property type="entry name" value="PROTEIN CBG15282-RELATED"/>
    <property type="match status" value="1"/>
</dbReference>
<accession>A0A158R573</accession>
<dbReference type="STRING" id="451379.A0A158R573"/>
<keyword evidence="1" id="KW-1185">Reference proteome</keyword>
<dbReference type="AlphaFoldDB" id="A0A158R573"/>
<evidence type="ECO:0000313" key="1">
    <source>
        <dbReference type="Proteomes" id="UP000046393"/>
    </source>
</evidence>
<dbReference type="InterPro" id="IPR053014">
    <property type="entry name" value="Cuticle_assoc_divergent"/>
</dbReference>
<protein>
    <submittedName>
        <fullName evidence="2">CC domain-containing protein</fullName>
    </submittedName>
</protein>
<name>A0A158R573_9BILA</name>
<evidence type="ECO:0000313" key="2">
    <source>
        <dbReference type="WBParaSite" id="SMUV_0000564901-mRNA-1"/>
    </source>
</evidence>
<reference evidence="2" key="1">
    <citation type="submission" date="2016-04" db="UniProtKB">
        <authorList>
            <consortium name="WormBaseParasite"/>
        </authorList>
    </citation>
    <scope>IDENTIFICATION</scope>
</reference>
<dbReference type="PANTHER" id="PTHR46339:SF15">
    <property type="entry name" value="CC DOMAIN-CONTAINING PROTEIN"/>
    <property type="match status" value="1"/>
</dbReference>
<dbReference type="InterPro" id="IPR028150">
    <property type="entry name" value="Lustrin_cystein"/>
</dbReference>
<dbReference type="Proteomes" id="UP000046393">
    <property type="component" value="Unplaced"/>
</dbReference>
<dbReference type="WBParaSite" id="SMUV_0000564901-mRNA-1">
    <property type="protein sequence ID" value="SMUV_0000564901-mRNA-1"/>
    <property type="gene ID" value="SMUV_0000564901"/>
</dbReference>
<dbReference type="Pfam" id="PF14625">
    <property type="entry name" value="Lustrin_cystein"/>
    <property type="match status" value="14"/>
</dbReference>
<proteinExistence type="predicted"/>
<dbReference type="SMART" id="SM00289">
    <property type="entry name" value="WR1"/>
    <property type="match status" value="17"/>
</dbReference>
<sequence length="1051" mass="113774">MDKAVVDEPMDRWKLTKSMTAINADCHIGEVAFLEERTGNKRLCAVSADCPIGYYCNRQSGTCCGEPGECPNGFRIATNFEGYILTCSLSERNECPLNSSCHPSTTVSQHLCCVKEQQYRCPGNATPYPNGYHPLKCSLNSSINPCPSLTRCLPSGTDNDGICCTVRRHQQMRNGCPAGWIYFGKTIKYCNPATQTSCSGMSSCLPSVYAPQQFICCIPVSITNNNIFGSASSVSLTCSNSQLNPEIMANGQARPCSLINPICSPGYVCQPSAQTSQMICCTAATSAAYSCPLPTQAPALSGTSNVFCSSLGTNSACPSGATCQLAAQQTAIFICCYGAAVIIPQCPSGTTNQQGPLGYVVCDITSTVQQCQTGYLCTRAANDNSRAICCAGQTNTVAACPNQQTLFTSNGSPRYCSPNILSLCPDGYVCTAAVNLPGTYICCSGSTSNGCPVNFTPSLSSTGSEIFCTPTDPNSCPSGSVCLESQLAAGSGQYLCCRSSQAPRVCPNNQNALVGDDGQVVRCTGPGAPCSEVNFTCQYSSTLGNWVCCGQGQSRILCADGRDTYYQVEGQTYLCMPFSVPTGCPINYDCSPSTVPSTYVCCRQQLLTSTVPSVTVNPSCPTGWNPYRNELDGSNRYCQNAIDMNCPTGFSCTQSTQQGLYLCCRLATSLRCASGQATLLVNGQPRLCHNLRRNACPSGYSCRLSNIVNVYICCANFHLLHSDSTVSEGVRCLNDALFSTDEINKVQYCESSVDCPFGYICSLSTQFNAAICCKKKTSSSKFPAVKSESHICDEMGVSLETDKKLLEYFDDNNNCPTEYNCRIRSYDDRIYCCKNSMCTSDILPESFESCIAANSNCNPIYRNTKYDVSENYGRCLDRETLLLSNSPVHCNTEHVCPTGYICSNRTTNTQRICCKQYNLITSVCPENREPYRQDEDGSLMFCKGEESYCPDDFVCKQSMITSDYICCSPIITCPDNSVALIDPATTLPKRCFSDYDTESHQCPSDYKCTVSAVKYISVCCKISIHISDFTYDKAVPQGGNSAWYILEDNEE</sequence>